<gene>
    <name evidence="1" type="ORF">OGAPHI_004260</name>
</gene>
<evidence type="ECO:0000313" key="1">
    <source>
        <dbReference type="EMBL" id="KAH3666071.1"/>
    </source>
</evidence>
<reference evidence="1" key="1">
    <citation type="journal article" date="2021" name="Open Biol.">
        <title>Shared evolutionary footprints suggest mitochondrial oxidative damage underlies multiple complex I losses in fungi.</title>
        <authorList>
            <person name="Schikora-Tamarit M.A."/>
            <person name="Marcet-Houben M."/>
            <person name="Nosek J."/>
            <person name="Gabaldon T."/>
        </authorList>
    </citation>
    <scope>NUCLEOTIDE SEQUENCE</scope>
    <source>
        <strain evidence="1">CBS6075</strain>
    </source>
</reference>
<dbReference type="RefSeq" id="XP_046061275.1">
    <property type="nucleotide sequence ID" value="XM_046205319.1"/>
</dbReference>
<name>A0A9P8P6R8_9ASCO</name>
<comment type="caution">
    <text evidence="1">The sequence shown here is derived from an EMBL/GenBank/DDBJ whole genome shotgun (WGS) entry which is preliminary data.</text>
</comment>
<dbReference type="Proteomes" id="UP000769157">
    <property type="component" value="Unassembled WGS sequence"/>
</dbReference>
<sequence length="136" mass="15467">MQVTQYDLTDLLAASFEALGRNCIVGQDLIRFGKLLELDSVWISRSGNTNTFQDTIASQLFQNKLLVKLIRCLARVRSKSSASSSGSSFNRRVRNISHHLSRRIKKILDKRVFRIGKQLNKSVAQWILVLIKPPLN</sequence>
<dbReference type="EMBL" id="JAEUBE010000295">
    <property type="protein sequence ID" value="KAH3666071.1"/>
    <property type="molecule type" value="Genomic_DNA"/>
</dbReference>
<dbReference type="AlphaFoldDB" id="A0A9P8P6R8"/>
<reference evidence="1" key="2">
    <citation type="submission" date="2021-01" db="EMBL/GenBank/DDBJ databases">
        <authorList>
            <person name="Schikora-Tamarit M.A."/>
        </authorList>
    </citation>
    <scope>NUCLEOTIDE SEQUENCE</scope>
    <source>
        <strain evidence="1">CBS6075</strain>
    </source>
</reference>
<protein>
    <submittedName>
        <fullName evidence="1">Uncharacterized protein</fullName>
    </submittedName>
</protein>
<keyword evidence="2" id="KW-1185">Reference proteome</keyword>
<proteinExistence type="predicted"/>
<accession>A0A9P8P6R8</accession>
<dbReference type="GeneID" id="70236225"/>
<evidence type="ECO:0000313" key="2">
    <source>
        <dbReference type="Proteomes" id="UP000769157"/>
    </source>
</evidence>
<organism evidence="1 2">
    <name type="scientific">Ogataea philodendri</name>
    <dbReference type="NCBI Taxonomy" id="1378263"/>
    <lineage>
        <taxon>Eukaryota</taxon>
        <taxon>Fungi</taxon>
        <taxon>Dikarya</taxon>
        <taxon>Ascomycota</taxon>
        <taxon>Saccharomycotina</taxon>
        <taxon>Pichiomycetes</taxon>
        <taxon>Pichiales</taxon>
        <taxon>Pichiaceae</taxon>
        <taxon>Ogataea</taxon>
    </lineage>
</organism>